<evidence type="ECO:0000256" key="4">
    <source>
        <dbReference type="ARBA" id="ARBA00016065"/>
    </source>
</evidence>
<evidence type="ECO:0000256" key="5">
    <source>
        <dbReference type="ARBA" id="ARBA00022454"/>
    </source>
</evidence>
<keyword evidence="8" id="KW-0498">Mitosis</keyword>
<evidence type="ECO:0000256" key="6">
    <source>
        <dbReference type="ARBA" id="ARBA00022490"/>
    </source>
</evidence>
<dbReference type="GO" id="GO:0003682">
    <property type="term" value="F:chromatin binding"/>
    <property type="evidence" value="ECO:0007669"/>
    <property type="project" value="TreeGrafter"/>
</dbReference>
<evidence type="ECO:0000313" key="11">
    <source>
        <dbReference type="EMBL" id="PBC33132.1"/>
    </source>
</evidence>
<keyword evidence="5" id="KW-0158">Chromosome</keyword>
<dbReference type="GO" id="GO:0000796">
    <property type="term" value="C:condensin complex"/>
    <property type="evidence" value="ECO:0007669"/>
    <property type="project" value="InterPro"/>
</dbReference>
<protein>
    <recommendedName>
        <fullName evidence="4">Condensin complex subunit 2</fullName>
    </recommendedName>
</protein>
<dbReference type="PANTHER" id="PTHR13108:SF9">
    <property type="entry name" value="CONDENSIN COMPLEX SUBUNIT 2"/>
    <property type="match status" value="1"/>
</dbReference>
<accession>A0A2A3EPE8</accession>
<dbReference type="AlphaFoldDB" id="A0A2A3EPE8"/>
<organism evidence="11 12">
    <name type="scientific">Apis cerana cerana</name>
    <name type="common">Oriental honeybee</name>
    <dbReference type="NCBI Taxonomy" id="94128"/>
    <lineage>
        <taxon>Eukaryota</taxon>
        <taxon>Metazoa</taxon>
        <taxon>Ecdysozoa</taxon>
        <taxon>Arthropoda</taxon>
        <taxon>Hexapoda</taxon>
        <taxon>Insecta</taxon>
        <taxon>Pterygota</taxon>
        <taxon>Neoptera</taxon>
        <taxon>Endopterygota</taxon>
        <taxon>Hymenoptera</taxon>
        <taxon>Apocrita</taxon>
        <taxon>Aculeata</taxon>
        <taxon>Apoidea</taxon>
        <taxon>Anthophila</taxon>
        <taxon>Apidae</taxon>
        <taxon>Apis</taxon>
    </lineage>
</organism>
<dbReference type="OrthoDB" id="362021at2759"/>
<sequence length="664" mass="76887">MEKDEPMEVLSLNSSSSLRRKSFQVHNELSFNLPENNDEAEKLARRLEINASITSIENINTSNKRKSLGLGFIAQMSSVQVKNHISECIKLSTENKINIKNAFSLEMINFMSYMIKKEDDNMSNLQTASTSLDVSTKIYGFRVDGIHTEIMKMLGASDKQDNPIDNINEYLSNEQENQINNFQRQKKRTKKKNRQIFSTADSLKGTVEIMKPSLWMMEDKDLQTTDGLYQVILSNHANSKYYLHLYNDIIVDIVKHKTSSENTKIAISKIEDFSKLEICPPLNNFKFQNDFYDNDKEEENEENENENTNEINENQFQFNLNATVQSDNEIIHDNINYLDIQDGMENTNICIEIQKPVEKIVDLCKVLSNISTNKTSEYSFLQKSSNLHWAGPSHWRMSNFIKYSKEGKIIAACAQEPVKKRKEIEICYDDNIKKAVIPKFVISKAIKFDSNKLDWSEGRLTLPRDMHYNIANAVKLYLHKLIHVNIRNKDDLNVTHISDIENYNYDNENDMSNYCPYVLKNDYEINEDNNKNEHNHEIENDEIETQMTFAGDNLVAAPKLTNKISIAYSIYAKRIDMRQLKKSIWKSLTVTNNKENRKNQEEDKIEGNKSFSEIYKTLPNILTKTNIEALSFPISFVSLLHLANEKTLKIQSLPDMSDLLIETN</sequence>
<comment type="subcellular location">
    <subcellularLocation>
        <location evidence="1">Chromosome</location>
    </subcellularLocation>
    <subcellularLocation>
        <location evidence="2">Cytoplasm</location>
    </subcellularLocation>
</comment>
<proteinExistence type="inferred from homology"/>
<dbReference type="InterPro" id="IPR022816">
    <property type="entry name" value="Condensin_barren_su2"/>
</dbReference>
<name>A0A2A3EPE8_APICC</name>
<evidence type="ECO:0000256" key="2">
    <source>
        <dbReference type="ARBA" id="ARBA00004496"/>
    </source>
</evidence>
<evidence type="ECO:0000256" key="8">
    <source>
        <dbReference type="ARBA" id="ARBA00022776"/>
    </source>
</evidence>
<evidence type="ECO:0000256" key="1">
    <source>
        <dbReference type="ARBA" id="ARBA00004286"/>
    </source>
</evidence>
<keyword evidence="12" id="KW-1185">Reference proteome</keyword>
<keyword evidence="6" id="KW-0963">Cytoplasm</keyword>
<keyword evidence="10" id="KW-0131">Cell cycle</keyword>
<dbReference type="GO" id="GO:0051301">
    <property type="term" value="P:cell division"/>
    <property type="evidence" value="ECO:0007669"/>
    <property type="project" value="UniProtKB-KW"/>
</dbReference>
<dbReference type="Pfam" id="PF05786">
    <property type="entry name" value="Cnd2"/>
    <property type="match status" value="2"/>
</dbReference>
<dbReference type="STRING" id="94128.A0A2A3EPE8"/>
<evidence type="ECO:0000256" key="7">
    <source>
        <dbReference type="ARBA" id="ARBA00022618"/>
    </source>
</evidence>
<dbReference type="EMBL" id="KZ288205">
    <property type="protein sequence ID" value="PBC33132.1"/>
    <property type="molecule type" value="Genomic_DNA"/>
</dbReference>
<dbReference type="GO" id="GO:0005737">
    <property type="term" value="C:cytoplasm"/>
    <property type="evidence" value="ECO:0007669"/>
    <property type="project" value="UniProtKB-SubCell"/>
</dbReference>
<reference evidence="11 12" key="1">
    <citation type="submission" date="2014-07" db="EMBL/GenBank/DDBJ databases">
        <title>Genomic and transcriptomic analysis on Apis cerana provide comprehensive insights into honey bee biology.</title>
        <authorList>
            <person name="Diao Q."/>
            <person name="Sun L."/>
            <person name="Zheng H."/>
            <person name="Zheng H."/>
            <person name="Xu S."/>
            <person name="Wang S."/>
            <person name="Zeng Z."/>
            <person name="Hu F."/>
            <person name="Su S."/>
            <person name="Wu J."/>
        </authorList>
    </citation>
    <scope>NUCLEOTIDE SEQUENCE [LARGE SCALE GENOMIC DNA]</scope>
    <source>
        <tissue evidence="11">Pupae without intestine</tissue>
    </source>
</reference>
<evidence type="ECO:0000256" key="9">
    <source>
        <dbReference type="ARBA" id="ARBA00023067"/>
    </source>
</evidence>
<dbReference type="GO" id="GO:0007076">
    <property type="term" value="P:mitotic chromosome condensation"/>
    <property type="evidence" value="ECO:0007669"/>
    <property type="project" value="InterPro"/>
</dbReference>
<evidence type="ECO:0000256" key="10">
    <source>
        <dbReference type="ARBA" id="ARBA00023306"/>
    </source>
</evidence>
<evidence type="ECO:0000313" key="12">
    <source>
        <dbReference type="Proteomes" id="UP000242457"/>
    </source>
</evidence>
<keyword evidence="7" id="KW-0132">Cell division</keyword>
<gene>
    <name evidence="11" type="ORF">APICC_04692</name>
</gene>
<evidence type="ECO:0000256" key="3">
    <source>
        <dbReference type="ARBA" id="ARBA00009471"/>
    </source>
</evidence>
<comment type="similarity">
    <text evidence="3">Belongs to the CND2 (condensin subunit 2) family.</text>
</comment>
<dbReference type="Proteomes" id="UP000242457">
    <property type="component" value="Unassembled WGS sequence"/>
</dbReference>
<keyword evidence="9" id="KW-0226">DNA condensation</keyword>
<dbReference type="PANTHER" id="PTHR13108">
    <property type="entry name" value="CONDENSIN COMPLEX SUBUNIT 2"/>
    <property type="match status" value="1"/>
</dbReference>